<gene>
    <name evidence="1" type="ORF">Cflav_PD4347</name>
</gene>
<sequence precursor="true">MQLSLVRLFRKYSRTRPVVGKAVLCLFLSCAVFCCGGCSTNKASDSPIAPPQPYTRIGHPDTNTVALQIAVRKLVPMRGKGPAVWLVGTSHVGETNYYADLQTLLNGSTVVLYEGVNADVHKRRVRGGNNELALTNPLKDKEAGSGKPEEESIQQTLAHSLGLVFQLDAIDYDRSNFFNSDLSIQEIQKLMVAQGTNATTSVEGGGRGNSSFGYLMQVMDGSSFLGTVMKMGMQFMGSSPKLQAIAKLTLIETLGGLKGELTDVKGLPEDMKQLVKVLIESRNKVVVEDLQAEARKVKNSGSLAVFYGTGHMQDMERRITQTMKYKPAEEIWYTAFAVDTKKAKLSETEIQMVRNMVKWQVDQLQKGE</sequence>
<reference evidence="1 2" key="1">
    <citation type="journal article" date="2011" name="J. Bacteriol.">
        <title>Genome sequence of 'Pedosphaera parvula' Ellin514, an aerobic Verrucomicrobial isolate from pasture soil.</title>
        <authorList>
            <person name="Kant R."/>
            <person name="van Passel M.W."/>
            <person name="Sangwan P."/>
            <person name="Palva A."/>
            <person name="Lucas S."/>
            <person name="Copeland A."/>
            <person name="Lapidus A."/>
            <person name="Glavina Del Rio T."/>
            <person name="Dalin E."/>
            <person name="Tice H."/>
            <person name="Bruce D."/>
            <person name="Goodwin L."/>
            <person name="Pitluck S."/>
            <person name="Chertkov O."/>
            <person name="Larimer F.W."/>
            <person name="Land M.L."/>
            <person name="Hauser L."/>
            <person name="Brettin T.S."/>
            <person name="Detter J.C."/>
            <person name="Han S."/>
            <person name="de Vos W.M."/>
            <person name="Janssen P.H."/>
            <person name="Smidt H."/>
        </authorList>
    </citation>
    <scope>NUCLEOTIDE SEQUENCE [LARGE SCALE GENOMIC DNA]</scope>
    <source>
        <strain evidence="1 2">Ellin514</strain>
    </source>
</reference>
<evidence type="ECO:0000313" key="1">
    <source>
        <dbReference type="EMBL" id="EEF61326.1"/>
    </source>
</evidence>
<comment type="caution">
    <text evidence="1">The sequence shown here is derived from an EMBL/GenBank/DDBJ whole genome shotgun (WGS) entry which is preliminary data.</text>
</comment>
<dbReference type="Proteomes" id="UP000003688">
    <property type="component" value="Unassembled WGS sequence"/>
</dbReference>
<organism evidence="1 2">
    <name type="scientific">Pedosphaera parvula (strain Ellin514)</name>
    <dbReference type="NCBI Taxonomy" id="320771"/>
    <lineage>
        <taxon>Bacteria</taxon>
        <taxon>Pseudomonadati</taxon>
        <taxon>Verrucomicrobiota</taxon>
        <taxon>Pedosphaerae</taxon>
        <taxon>Pedosphaerales</taxon>
        <taxon>Pedosphaeraceae</taxon>
        <taxon>Pedosphaera</taxon>
    </lineage>
</organism>
<keyword evidence="2" id="KW-1185">Reference proteome</keyword>
<dbReference type="EMBL" id="ABOX02000010">
    <property type="protein sequence ID" value="EEF61326.1"/>
    <property type="molecule type" value="Genomic_DNA"/>
</dbReference>
<evidence type="ECO:0000313" key="2">
    <source>
        <dbReference type="Proteomes" id="UP000003688"/>
    </source>
</evidence>
<dbReference type="STRING" id="320771.Cflav_PD4347"/>
<proteinExistence type="predicted"/>
<protein>
    <submittedName>
        <fullName evidence="1">Uncharacterized protein</fullName>
    </submittedName>
</protein>
<dbReference type="PANTHER" id="PTHR35757:SF1">
    <property type="entry name" value="THERMOSOME SUBUNIT GAMMA"/>
    <property type="match status" value="1"/>
</dbReference>
<name>B9XFG2_PEDPL</name>
<accession>B9XFG2</accession>
<dbReference type="AlphaFoldDB" id="B9XFG2"/>
<dbReference type="PANTHER" id="PTHR35757">
    <property type="entry name" value="THERMOSOME SUBUNIT GAMMA"/>
    <property type="match status" value="1"/>
</dbReference>